<reference evidence="2 3" key="1">
    <citation type="submission" date="2017-12" db="EMBL/GenBank/DDBJ databases">
        <title>Comparative genomics of Botrytis spp.</title>
        <authorList>
            <person name="Valero-Jimenez C.A."/>
            <person name="Tapia P."/>
            <person name="Veloso J."/>
            <person name="Silva-Moreno E."/>
            <person name="Staats M."/>
            <person name="Valdes J.H."/>
            <person name="Van Kan J.A.L."/>
        </authorList>
    </citation>
    <scope>NUCLEOTIDE SEQUENCE [LARGE SCALE GENOMIC DNA]</scope>
    <source>
        <strain evidence="2 3">MUCL2120</strain>
    </source>
</reference>
<dbReference type="Proteomes" id="UP000297452">
    <property type="component" value="Unassembled WGS sequence"/>
</dbReference>
<proteinExistence type="predicted"/>
<organism evidence="2 3">
    <name type="scientific">Botryotinia narcissicola</name>
    <dbReference type="NCBI Taxonomy" id="278944"/>
    <lineage>
        <taxon>Eukaryota</taxon>
        <taxon>Fungi</taxon>
        <taxon>Dikarya</taxon>
        <taxon>Ascomycota</taxon>
        <taxon>Pezizomycotina</taxon>
        <taxon>Leotiomycetes</taxon>
        <taxon>Helotiales</taxon>
        <taxon>Sclerotiniaceae</taxon>
        <taxon>Botryotinia</taxon>
    </lineage>
</organism>
<dbReference type="AlphaFoldDB" id="A0A4Z1IE95"/>
<evidence type="ECO:0000256" key="1">
    <source>
        <dbReference type="SAM" id="MobiDB-lite"/>
    </source>
</evidence>
<protein>
    <submittedName>
        <fullName evidence="2">Uncharacterized protein</fullName>
    </submittedName>
</protein>
<feature type="region of interest" description="Disordered" evidence="1">
    <location>
        <begin position="16"/>
        <end position="71"/>
    </location>
</feature>
<name>A0A4Z1IE95_9HELO</name>
<evidence type="ECO:0000313" key="2">
    <source>
        <dbReference type="EMBL" id="TGO55093.1"/>
    </source>
</evidence>
<feature type="region of interest" description="Disordered" evidence="1">
    <location>
        <begin position="87"/>
        <end position="113"/>
    </location>
</feature>
<keyword evidence="3" id="KW-1185">Reference proteome</keyword>
<feature type="compositionally biased region" description="Polar residues" evidence="1">
    <location>
        <begin position="16"/>
        <end position="38"/>
    </location>
</feature>
<sequence length="113" mass="11264">MLDSLSGVLWSSKENGVASSWGSESQLIQGQGLTTGSKNAGTGGSGEAESSNADLWDGQKTVVISDGSDDDDGSLLILVGLGCDSGDGNGRSVDAGHKKSTKNDLVEGGFSAA</sequence>
<accession>A0A4Z1IE95</accession>
<feature type="compositionally biased region" description="Basic and acidic residues" evidence="1">
    <location>
        <begin position="94"/>
        <end position="105"/>
    </location>
</feature>
<comment type="caution">
    <text evidence="2">The sequence shown here is derived from an EMBL/GenBank/DDBJ whole genome shotgun (WGS) entry which is preliminary data.</text>
</comment>
<evidence type="ECO:0000313" key="3">
    <source>
        <dbReference type="Proteomes" id="UP000297452"/>
    </source>
</evidence>
<dbReference type="EMBL" id="PQXJ01000252">
    <property type="protein sequence ID" value="TGO55093.1"/>
    <property type="molecule type" value="Genomic_DNA"/>
</dbReference>
<gene>
    <name evidence="2" type="ORF">BOTNAR_0252g00120</name>
</gene>